<keyword evidence="2" id="KW-1185">Reference proteome</keyword>
<dbReference type="Proteomes" id="UP001201217">
    <property type="component" value="Unassembled WGS sequence"/>
</dbReference>
<comment type="caution">
    <text evidence="1">The sequence shown here is derived from an EMBL/GenBank/DDBJ whole genome shotgun (WGS) entry which is preliminary data.</text>
</comment>
<proteinExistence type="predicted"/>
<evidence type="ECO:0000313" key="1">
    <source>
        <dbReference type="EMBL" id="MCF4099396.1"/>
    </source>
</evidence>
<dbReference type="EMBL" id="JAKGTI010000003">
    <property type="protein sequence ID" value="MCF4099396.1"/>
    <property type="molecule type" value="Genomic_DNA"/>
</dbReference>
<evidence type="ECO:0000313" key="2">
    <source>
        <dbReference type="Proteomes" id="UP001201217"/>
    </source>
</evidence>
<sequence length="82" mass="9433">MQQKYARIINRIEHHCNQRRPATIMPYALTSIWRLMATLPLKGLIMRAKADRLPLSAKLHDHVGPKDFWIASALTWGKKAAD</sequence>
<gene>
    <name evidence="1" type="ORF">L1I42_12915</name>
</gene>
<dbReference type="RefSeq" id="WP_236115095.1">
    <property type="nucleotide sequence ID" value="NZ_JAKGTI010000003.1"/>
</dbReference>
<protein>
    <submittedName>
        <fullName evidence="1">Uncharacterized protein</fullName>
    </submittedName>
</protein>
<organism evidence="1 2">
    <name type="scientific">Maritalea mediterranea</name>
    <dbReference type="NCBI Taxonomy" id="2909667"/>
    <lineage>
        <taxon>Bacteria</taxon>
        <taxon>Pseudomonadati</taxon>
        <taxon>Pseudomonadota</taxon>
        <taxon>Alphaproteobacteria</taxon>
        <taxon>Hyphomicrobiales</taxon>
        <taxon>Devosiaceae</taxon>
        <taxon>Maritalea</taxon>
    </lineage>
</organism>
<name>A0ABS9E956_9HYPH</name>
<accession>A0ABS9E956</accession>
<reference evidence="1 2" key="1">
    <citation type="submission" date="2022-01" db="EMBL/GenBank/DDBJ databases">
        <title>Maritalea mediterranea sp. nov., isolated from marine plastic residues from the Malva-rosa beach (Valencia, Spain).</title>
        <authorList>
            <person name="Vidal-Verdu A."/>
            <person name="Molina-Menor E."/>
            <person name="Pascual J."/>
            <person name="Pereto J."/>
            <person name="Porcar M."/>
        </authorList>
    </citation>
    <scope>NUCLEOTIDE SEQUENCE [LARGE SCALE GENOMIC DNA]</scope>
    <source>
        <strain evidence="1 2">P4.10X</strain>
    </source>
</reference>